<reference evidence="2" key="1">
    <citation type="submission" date="2019-12" db="EMBL/GenBank/DDBJ databases">
        <title>An insight into the sialome of adult female Ixodes ricinus ticks feeding for 6 days.</title>
        <authorList>
            <person name="Perner J."/>
            <person name="Ribeiro J.M.C."/>
        </authorList>
    </citation>
    <scope>NUCLEOTIDE SEQUENCE</scope>
    <source>
        <strain evidence="2">Semi-engorged</strain>
        <tissue evidence="2">Salivary glands</tissue>
    </source>
</reference>
<evidence type="ECO:0000313" key="2">
    <source>
        <dbReference type="EMBL" id="MXU83098.1"/>
    </source>
</evidence>
<organism evidence="2">
    <name type="scientific">Ixodes ricinus</name>
    <name type="common">Common tick</name>
    <name type="synonym">Acarus ricinus</name>
    <dbReference type="NCBI Taxonomy" id="34613"/>
    <lineage>
        <taxon>Eukaryota</taxon>
        <taxon>Metazoa</taxon>
        <taxon>Ecdysozoa</taxon>
        <taxon>Arthropoda</taxon>
        <taxon>Chelicerata</taxon>
        <taxon>Arachnida</taxon>
        <taxon>Acari</taxon>
        <taxon>Parasitiformes</taxon>
        <taxon>Ixodida</taxon>
        <taxon>Ixodoidea</taxon>
        <taxon>Ixodidae</taxon>
        <taxon>Ixodinae</taxon>
        <taxon>Ixodes</taxon>
    </lineage>
</organism>
<feature type="signal peptide" evidence="1">
    <location>
        <begin position="1"/>
        <end position="22"/>
    </location>
</feature>
<accession>A0A6B0TUX7</accession>
<dbReference type="AlphaFoldDB" id="A0A6B0TUX7"/>
<protein>
    <submittedName>
        <fullName evidence="2">Putative secreted protein</fullName>
    </submittedName>
</protein>
<keyword evidence="1" id="KW-0732">Signal</keyword>
<dbReference type="EMBL" id="GIFC01001015">
    <property type="protein sequence ID" value="MXU83098.1"/>
    <property type="molecule type" value="Transcribed_RNA"/>
</dbReference>
<name>A0A6B0TUX7_IXORI</name>
<proteinExistence type="predicted"/>
<sequence>MRRAFPVFFFIIIFAFCRLCCVEVPARRGGVCSLHPLRPTVFSVSWMLYLVSSFLSRPSVLAELPGNFNSSLI</sequence>
<feature type="chain" id="PRO_5025436547" evidence="1">
    <location>
        <begin position="23"/>
        <end position="73"/>
    </location>
</feature>
<evidence type="ECO:0000256" key="1">
    <source>
        <dbReference type="SAM" id="SignalP"/>
    </source>
</evidence>